<evidence type="ECO:0000313" key="4">
    <source>
        <dbReference type="EMBL" id="GMG21559.1"/>
    </source>
</evidence>
<keyword evidence="2" id="KW-0812">Transmembrane</keyword>
<protein>
    <submittedName>
        <fullName evidence="4">Unnamed protein product</fullName>
    </submittedName>
</protein>
<feature type="region of interest" description="Disordered" evidence="1">
    <location>
        <begin position="360"/>
        <end position="390"/>
    </location>
</feature>
<feature type="transmembrane region" description="Helical" evidence="2">
    <location>
        <begin position="444"/>
        <end position="465"/>
    </location>
</feature>
<organism evidence="4 5">
    <name type="scientific">Ambrosiozyma monospora</name>
    <name type="common">Yeast</name>
    <name type="synonym">Endomycopsis monosporus</name>
    <dbReference type="NCBI Taxonomy" id="43982"/>
    <lineage>
        <taxon>Eukaryota</taxon>
        <taxon>Fungi</taxon>
        <taxon>Dikarya</taxon>
        <taxon>Ascomycota</taxon>
        <taxon>Saccharomycotina</taxon>
        <taxon>Pichiomycetes</taxon>
        <taxon>Pichiales</taxon>
        <taxon>Pichiaceae</taxon>
        <taxon>Ambrosiozyma</taxon>
    </lineage>
</organism>
<gene>
    <name evidence="4" type="ORF">Amon01_000208400</name>
</gene>
<sequence length="466" mass="49682">MMSMIQTTFLKTLVGILLFCADQLVHGEETKDPVVLAYKSGSSAYFEVDIPPSMAPFTVKGTPTGFYFDTDAWYISGDSSSLTDGSLNLATDKVTYVFTNYDQSLNSETIRVGLGLKLTDSVDGLNAGFTIHPEGYGPSYFTIDALVNSNNDEPSANFAHIGGGIPTSVIEVSSAESTTKTITPSITMRPYVTMSVVAPSAVTFSEISYYAYGSDASYLAGSASFEAINDGSTIALNDASIVYNNGLFNAFVQLTSSYDTINFKAYFDEDKSSYLAELYASYLYLSTTNDQKFLQKRAPHTFTSSTNFKTSTTITHQSFTSTVYQSSVFYANSSILTTVTSFGRTLVFLTEAVPQGNGNVVSNADTSASPISTTQGNDAHTTAASGQGTQHPTSVYYASLVNETSSQSGTITAYVSTLPNGSVISLLSAAISTPGVEALDSNGVHMTSIINVSLFLLSFGFIVVLF</sequence>
<accession>A0A9W6YT24</accession>
<name>A0A9W6YT24_AMBMO</name>
<evidence type="ECO:0000256" key="3">
    <source>
        <dbReference type="SAM" id="SignalP"/>
    </source>
</evidence>
<evidence type="ECO:0000256" key="1">
    <source>
        <dbReference type="SAM" id="MobiDB-lite"/>
    </source>
</evidence>
<dbReference type="AlphaFoldDB" id="A0A9W6YT24"/>
<feature type="signal peptide" evidence="3">
    <location>
        <begin position="1"/>
        <end position="27"/>
    </location>
</feature>
<comment type="caution">
    <text evidence="4">The sequence shown here is derived from an EMBL/GenBank/DDBJ whole genome shotgun (WGS) entry which is preliminary data.</text>
</comment>
<evidence type="ECO:0000313" key="5">
    <source>
        <dbReference type="Proteomes" id="UP001165063"/>
    </source>
</evidence>
<evidence type="ECO:0000256" key="2">
    <source>
        <dbReference type="SAM" id="Phobius"/>
    </source>
</evidence>
<reference evidence="4" key="1">
    <citation type="submission" date="2023-04" db="EMBL/GenBank/DDBJ databases">
        <title>Ambrosiozyma monospora NBRC 1965.</title>
        <authorList>
            <person name="Ichikawa N."/>
            <person name="Sato H."/>
            <person name="Tonouchi N."/>
        </authorList>
    </citation>
    <scope>NUCLEOTIDE SEQUENCE</scope>
    <source>
        <strain evidence="4">NBRC 1965</strain>
    </source>
</reference>
<keyword evidence="5" id="KW-1185">Reference proteome</keyword>
<feature type="chain" id="PRO_5040717906" evidence="3">
    <location>
        <begin position="28"/>
        <end position="466"/>
    </location>
</feature>
<keyword evidence="2" id="KW-1133">Transmembrane helix</keyword>
<keyword evidence="2" id="KW-0472">Membrane</keyword>
<keyword evidence="3" id="KW-0732">Signal</keyword>
<dbReference type="Proteomes" id="UP001165063">
    <property type="component" value="Unassembled WGS sequence"/>
</dbReference>
<proteinExistence type="predicted"/>
<dbReference type="EMBL" id="BSXU01000708">
    <property type="protein sequence ID" value="GMG21559.1"/>
    <property type="molecule type" value="Genomic_DNA"/>
</dbReference>